<proteinExistence type="predicted"/>
<feature type="transmembrane region" description="Helical" evidence="1">
    <location>
        <begin position="7"/>
        <end position="24"/>
    </location>
</feature>
<name>A0ABW0TP48_9BACL</name>
<keyword evidence="1" id="KW-1133">Transmembrane helix</keyword>
<keyword evidence="1" id="KW-0472">Membrane</keyword>
<evidence type="ECO:0000313" key="3">
    <source>
        <dbReference type="Proteomes" id="UP001596109"/>
    </source>
</evidence>
<organism evidence="2 3">
    <name type="scientific">Sporosarcina soli</name>
    <dbReference type="NCBI Taxonomy" id="334736"/>
    <lineage>
        <taxon>Bacteria</taxon>
        <taxon>Bacillati</taxon>
        <taxon>Bacillota</taxon>
        <taxon>Bacilli</taxon>
        <taxon>Bacillales</taxon>
        <taxon>Caryophanaceae</taxon>
        <taxon>Sporosarcina</taxon>
    </lineage>
</organism>
<dbReference type="Proteomes" id="UP001596109">
    <property type="component" value="Unassembled WGS sequence"/>
</dbReference>
<sequence>MLRSKYIDIALTLFMGYFAFSRFSDGQVGFGIFFSVLCVLNIVALVMKIKSGKDADNTVQSK</sequence>
<feature type="transmembrane region" description="Helical" evidence="1">
    <location>
        <begin position="30"/>
        <end position="47"/>
    </location>
</feature>
<evidence type="ECO:0000313" key="2">
    <source>
        <dbReference type="EMBL" id="MFC5590603.1"/>
    </source>
</evidence>
<gene>
    <name evidence="2" type="ORF">ACFPRA_16980</name>
</gene>
<reference evidence="3" key="1">
    <citation type="journal article" date="2019" name="Int. J. Syst. Evol. Microbiol.">
        <title>The Global Catalogue of Microorganisms (GCM) 10K type strain sequencing project: providing services to taxonomists for standard genome sequencing and annotation.</title>
        <authorList>
            <consortium name="The Broad Institute Genomics Platform"/>
            <consortium name="The Broad Institute Genome Sequencing Center for Infectious Disease"/>
            <person name="Wu L."/>
            <person name="Ma J."/>
        </authorList>
    </citation>
    <scope>NUCLEOTIDE SEQUENCE [LARGE SCALE GENOMIC DNA]</scope>
    <source>
        <strain evidence="3">CGMCC 4.1434</strain>
    </source>
</reference>
<comment type="caution">
    <text evidence="2">The sequence shown here is derived from an EMBL/GenBank/DDBJ whole genome shotgun (WGS) entry which is preliminary data.</text>
</comment>
<protein>
    <submittedName>
        <fullName evidence="2">Uncharacterized protein</fullName>
    </submittedName>
</protein>
<dbReference type="EMBL" id="JBHSNO010000008">
    <property type="protein sequence ID" value="MFC5590603.1"/>
    <property type="molecule type" value="Genomic_DNA"/>
</dbReference>
<accession>A0ABW0TP48</accession>
<evidence type="ECO:0000256" key="1">
    <source>
        <dbReference type="SAM" id="Phobius"/>
    </source>
</evidence>
<dbReference type="RefSeq" id="WP_381437318.1">
    <property type="nucleotide sequence ID" value="NZ_JBHSNO010000008.1"/>
</dbReference>
<keyword evidence="3" id="KW-1185">Reference proteome</keyword>
<keyword evidence="1" id="KW-0812">Transmembrane</keyword>